<dbReference type="AlphaFoldDB" id="A0A163AUP9"/>
<keyword evidence="2" id="KW-1185">Reference proteome</keyword>
<name>A0A163AUP9_DIDRA</name>
<proteinExistence type="predicted"/>
<gene>
    <name evidence="1" type="ORF">ST47_g7459</name>
</gene>
<dbReference type="Proteomes" id="UP000076837">
    <property type="component" value="Unassembled WGS sequence"/>
</dbReference>
<evidence type="ECO:0000313" key="1">
    <source>
        <dbReference type="EMBL" id="KZM21403.1"/>
    </source>
</evidence>
<dbReference type="OrthoDB" id="3792593at2759"/>
<reference evidence="1 2" key="1">
    <citation type="journal article" date="2016" name="Sci. Rep.">
        <title>Draft genome sequencing and secretome analysis of fungal phytopathogen Ascochyta rabiei provides insight into the necrotrophic effector repertoire.</title>
        <authorList>
            <person name="Verma S."/>
            <person name="Gazara R.K."/>
            <person name="Nizam S."/>
            <person name="Parween S."/>
            <person name="Chattopadhyay D."/>
            <person name="Verma P.K."/>
        </authorList>
    </citation>
    <scope>NUCLEOTIDE SEQUENCE [LARGE SCALE GENOMIC DNA]</scope>
    <source>
        <strain evidence="1 2">ArDII</strain>
    </source>
</reference>
<organism evidence="1 2">
    <name type="scientific">Didymella rabiei</name>
    <name type="common">Chickpea ascochyta blight fungus</name>
    <name type="synonym">Mycosphaerella rabiei</name>
    <dbReference type="NCBI Taxonomy" id="5454"/>
    <lineage>
        <taxon>Eukaryota</taxon>
        <taxon>Fungi</taxon>
        <taxon>Dikarya</taxon>
        <taxon>Ascomycota</taxon>
        <taxon>Pezizomycotina</taxon>
        <taxon>Dothideomycetes</taxon>
        <taxon>Pleosporomycetidae</taxon>
        <taxon>Pleosporales</taxon>
        <taxon>Pleosporineae</taxon>
        <taxon>Didymellaceae</taxon>
        <taxon>Ascochyta</taxon>
    </lineage>
</organism>
<accession>A0A163AUP9</accession>
<sequence length="156" mass="17757">MRFIRLKRFTFWHYLRPQSYTAANRKRMAEEKATYLDHLERWLNYEDALDSPPLADGMNTEKVAQPVVHKRVDSFIASDHPGAALEAAEEDARDVAAKLKRTADNDNVTRLDVQFPLPSCARDEADQGWADDRALREMKAAQACSVVQKVKNVLGL</sequence>
<protein>
    <submittedName>
        <fullName evidence="1">Uncharacterized protein</fullName>
    </submittedName>
</protein>
<evidence type="ECO:0000313" key="2">
    <source>
        <dbReference type="Proteomes" id="UP000076837"/>
    </source>
</evidence>
<comment type="caution">
    <text evidence="1">The sequence shown here is derived from an EMBL/GenBank/DDBJ whole genome shotgun (WGS) entry which is preliminary data.</text>
</comment>
<dbReference type="EMBL" id="JYNV01000245">
    <property type="protein sequence ID" value="KZM21403.1"/>
    <property type="molecule type" value="Genomic_DNA"/>
</dbReference>